<keyword evidence="2" id="KW-1185">Reference proteome</keyword>
<sequence length="289" mass="29846" precursor="true">MVRRLGGLLIVLVTMVGVAVTSASARRSAGTAVAAPLPSAPAVGDCLIRDDPAPGSAWAVAFGPCVADALGQVVALRPAGTPVPMTLDGSTGCRGAVLTRAGLVEREGRFVLPGQPATDPVTWSYSMPARTGWYGPSPTLPTTTSWAACVVRPERGAAGPASVINAFDGGALPPVYGTCWESTEISAGMRQTGCAREHRAELIAVGRVTPGQSWDEIRTSCLRQAAQAIGRADPSVDGLLTVRMHPDRTGEITRNVDVTCYVTATGDRSIVGSVVGLGPRAPVLLERPN</sequence>
<dbReference type="AlphaFoldDB" id="C8XC23"/>
<organism evidence="1 2">
    <name type="scientific">Nakamurella multipartita (strain ATCC 700099 / DSM 44233 / CIP 104796 / JCM 9543 / NBRC 105858 / Y-104)</name>
    <name type="common">Microsphaera multipartita</name>
    <dbReference type="NCBI Taxonomy" id="479431"/>
    <lineage>
        <taxon>Bacteria</taxon>
        <taxon>Bacillati</taxon>
        <taxon>Actinomycetota</taxon>
        <taxon>Actinomycetes</taxon>
        <taxon>Nakamurellales</taxon>
        <taxon>Nakamurellaceae</taxon>
        <taxon>Nakamurella</taxon>
    </lineage>
</organism>
<dbReference type="RefSeq" id="WP_015750224.1">
    <property type="nucleotide sequence ID" value="NC_013235.1"/>
</dbReference>
<gene>
    <name evidence="1" type="ordered locus">Namu_5148</name>
</gene>
<accession>C8XC23</accession>
<proteinExistence type="predicted"/>
<dbReference type="InParanoid" id="C8XC23"/>
<reference evidence="1 2" key="2">
    <citation type="journal article" date="2010" name="Stand. Genomic Sci.">
        <title>Complete genome sequence of Nakamurella multipartita type strain (Y-104).</title>
        <authorList>
            <person name="Tice H."/>
            <person name="Mayilraj S."/>
            <person name="Sims D."/>
            <person name="Lapidus A."/>
            <person name="Nolan M."/>
            <person name="Lucas S."/>
            <person name="Glavina Del Rio T."/>
            <person name="Copeland A."/>
            <person name="Cheng J.F."/>
            <person name="Meincke L."/>
            <person name="Bruce D."/>
            <person name="Goodwin L."/>
            <person name="Pitluck S."/>
            <person name="Ivanova N."/>
            <person name="Mavromatis K."/>
            <person name="Ovchinnikova G."/>
            <person name="Pati A."/>
            <person name="Chen A."/>
            <person name="Palaniappan K."/>
            <person name="Land M."/>
            <person name="Hauser L."/>
            <person name="Chang Y.J."/>
            <person name="Jeffries C.D."/>
            <person name="Detter J.C."/>
            <person name="Brettin T."/>
            <person name="Rohde M."/>
            <person name="Goker M."/>
            <person name="Bristow J."/>
            <person name="Eisen J.A."/>
            <person name="Markowitz V."/>
            <person name="Hugenholtz P."/>
            <person name="Kyrpides N.C."/>
            <person name="Klenk H.P."/>
            <person name="Chen F."/>
        </authorList>
    </citation>
    <scope>NUCLEOTIDE SEQUENCE [LARGE SCALE GENOMIC DNA]</scope>
    <source>
        <strain evidence="2">ATCC 700099 / DSM 44233 / CIP 104796 / JCM 9543 / NBRC 105858 / Y-104</strain>
    </source>
</reference>
<dbReference type="KEGG" id="nml:Namu_5148"/>
<dbReference type="OrthoDB" id="3381205at2"/>
<protein>
    <recommendedName>
        <fullName evidence="3">Septum formation-related domain-containing protein</fullName>
    </recommendedName>
</protein>
<name>C8XC23_NAKMY</name>
<dbReference type="HOGENOM" id="CLU_962544_0_0_11"/>
<evidence type="ECO:0008006" key="3">
    <source>
        <dbReference type="Google" id="ProtNLM"/>
    </source>
</evidence>
<evidence type="ECO:0000313" key="1">
    <source>
        <dbReference type="EMBL" id="ACV81417.1"/>
    </source>
</evidence>
<evidence type="ECO:0000313" key="2">
    <source>
        <dbReference type="Proteomes" id="UP000002218"/>
    </source>
</evidence>
<dbReference type="Proteomes" id="UP000002218">
    <property type="component" value="Chromosome"/>
</dbReference>
<reference evidence="2" key="1">
    <citation type="submission" date="2009-09" db="EMBL/GenBank/DDBJ databases">
        <title>The complete genome of Nakamurella multipartita DSM 44233.</title>
        <authorList>
            <consortium name="US DOE Joint Genome Institute (JGI-PGF)"/>
            <person name="Lucas S."/>
            <person name="Copeland A."/>
            <person name="Lapidus A."/>
            <person name="Glavina del Rio T."/>
            <person name="Dalin E."/>
            <person name="Tice H."/>
            <person name="Bruce D."/>
            <person name="Goodwin L."/>
            <person name="Pitluck S."/>
            <person name="Kyrpides N."/>
            <person name="Mavromatis K."/>
            <person name="Ivanova N."/>
            <person name="Ovchinnikova G."/>
            <person name="Sims D."/>
            <person name="Meincke L."/>
            <person name="Brettin T."/>
            <person name="Detter J.C."/>
            <person name="Han C."/>
            <person name="Larimer F."/>
            <person name="Land M."/>
            <person name="Hauser L."/>
            <person name="Markowitz V."/>
            <person name="Cheng J.-F."/>
            <person name="Hugenholtz P."/>
            <person name="Woyke T."/>
            <person name="Wu D."/>
            <person name="Klenk H.-P."/>
            <person name="Eisen J.A."/>
        </authorList>
    </citation>
    <scope>NUCLEOTIDE SEQUENCE [LARGE SCALE GENOMIC DNA]</scope>
    <source>
        <strain evidence="2">ATCC 700099 / DSM 44233 / CIP 104796 / JCM 9543 / NBRC 105858 / Y-104</strain>
    </source>
</reference>
<dbReference type="EMBL" id="CP001737">
    <property type="protein sequence ID" value="ACV81417.1"/>
    <property type="molecule type" value="Genomic_DNA"/>
</dbReference>